<dbReference type="AlphaFoldDB" id="A0A6I3SBW4"/>
<dbReference type="PRINTS" id="PR00038">
    <property type="entry name" value="HTHLUXR"/>
</dbReference>
<accession>A0A6I3SBW4</accession>
<keyword evidence="1" id="KW-0805">Transcription regulation</keyword>
<dbReference type="Gene3D" id="3.40.50.2300">
    <property type="match status" value="1"/>
</dbReference>
<dbReference type="PROSITE" id="PS00622">
    <property type="entry name" value="HTH_LUXR_1"/>
    <property type="match status" value="1"/>
</dbReference>
<dbReference type="SUPFAM" id="SSF46894">
    <property type="entry name" value="C-terminal effector domain of the bipartite response regulators"/>
    <property type="match status" value="1"/>
</dbReference>
<dbReference type="InterPro" id="IPR036388">
    <property type="entry name" value="WH-like_DNA-bd_sf"/>
</dbReference>
<dbReference type="EMBL" id="WNCL01000048">
    <property type="protein sequence ID" value="MTU44132.1"/>
    <property type="molecule type" value="Genomic_DNA"/>
</dbReference>
<dbReference type="SMART" id="SM00448">
    <property type="entry name" value="REC"/>
    <property type="match status" value="1"/>
</dbReference>
<dbReference type="PROSITE" id="PS50043">
    <property type="entry name" value="HTH_LUXR_2"/>
    <property type="match status" value="1"/>
</dbReference>
<dbReference type="InterPro" id="IPR001789">
    <property type="entry name" value="Sig_transdc_resp-reg_receiver"/>
</dbReference>
<proteinExistence type="predicted"/>
<comment type="caution">
    <text evidence="4">The sequence shown here is derived from an EMBL/GenBank/DDBJ whole genome shotgun (WGS) entry which is preliminary data.</text>
</comment>
<dbReference type="Proteomes" id="UP000462362">
    <property type="component" value="Unassembled WGS sequence"/>
</dbReference>
<dbReference type="InterPro" id="IPR011006">
    <property type="entry name" value="CheY-like_superfamily"/>
</dbReference>
<dbReference type="GO" id="GO:0000160">
    <property type="term" value="P:phosphorelay signal transduction system"/>
    <property type="evidence" value="ECO:0007669"/>
    <property type="project" value="InterPro"/>
</dbReference>
<dbReference type="Pfam" id="PF00196">
    <property type="entry name" value="GerE"/>
    <property type="match status" value="1"/>
</dbReference>
<dbReference type="CDD" id="cd06170">
    <property type="entry name" value="LuxR_C_like"/>
    <property type="match status" value="1"/>
</dbReference>
<dbReference type="InterPro" id="IPR000792">
    <property type="entry name" value="Tscrpt_reg_LuxR_C"/>
</dbReference>
<dbReference type="SMART" id="SM00421">
    <property type="entry name" value="HTH_LUXR"/>
    <property type="match status" value="1"/>
</dbReference>
<protein>
    <submittedName>
        <fullName evidence="4">Response regulator</fullName>
    </submittedName>
</protein>
<evidence type="ECO:0000256" key="2">
    <source>
        <dbReference type="ARBA" id="ARBA00023125"/>
    </source>
</evidence>
<dbReference type="Gene3D" id="1.10.10.10">
    <property type="entry name" value="Winged helix-like DNA-binding domain superfamily/Winged helix DNA-binding domain"/>
    <property type="match status" value="1"/>
</dbReference>
<evidence type="ECO:0000313" key="4">
    <source>
        <dbReference type="EMBL" id="MTU44132.1"/>
    </source>
</evidence>
<evidence type="ECO:0000256" key="1">
    <source>
        <dbReference type="ARBA" id="ARBA00023015"/>
    </source>
</evidence>
<dbReference type="InterPro" id="IPR016032">
    <property type="entry name" value="Sig_transdc_resp-reg_C-effctor"/>
</dbReference>
<dbReference type="GO" id="GO:0003677">
    <property type="term" value="F:DNA binding"/>
    <property type="evidence" value="ECO:0007669"/>
    <property type="project" value="UniProtKB-KW"/>
</dbReference>
<dbReference type="Pfam" id="PF00072">
    <property type="entry name" value="Response_reg"/>
    <property type="match status" value="1"/>
</dbReference>
<keyword evidence="2" id="KW-0238">DNA-binding</keyword>
<name>A0A6I3SBW4_9BURK</name>
<dbReference type="RefSeq" id="WP_155165896.1">
    <property type="nucleotide sequence ID" value="NZ_CATZPX010000041.1"/>
</dbReference>
<dbReference type="PANTHER" id="PTHR44688:SF16">
    <property type="entry name" value="DNA-BINDING TRANSCRIPTIONAL ACTIVATOR DEVR_DOSR"/>
    <property type="match status" value="1"/>
</dbReference>
<evidence type="ECO:0000313" key="5">
    <source>
        <dbReference type="Proteomes" id="UP000462362"/>
    </source>
</evidence>
<evidence type="ECO:0000256" key="3">
    <source>
        <dbReference type="ARBA" id="ARBA00023163"/>
    </source>
</evidence>
<dbReference type="GO" id="GO:0006355">
    <property type="term" value="P:regulation of DNA-templated transcription"/>
    <property type="evidence" value="ECO:0007669"/>
    <property type="project" value="InterPro"/>
</dbReference>
<sequence length="218" mass="24451">MYPSSEPIDLSVLRLVQGKSLVRIVDDDETVAKSYEFMLRCSGWNCRIFNSAEDYLASENVQIGCLILDVRMPGLSGLQLQQKLEILEREIPIIFVTGHGDVDMAVLALKRGAQDFMLKPVDPQRLKGAVFQACQSDLLHFLRSQKEEAEREATSSLSQREREVAQLLAQGLLYKQIAERLGCSERTVKFHKARIAEKLGVKTSAEIALRLSSTAKNK</sequence>
<organism evidence="4 5">
    <name type="scientific">Parasutterella excrementihominis</name>
    <dbReference type="NCBI Taxonomy" id="487175"/>
    <lineage>
        <taxon>Bacteria</taxon>
        <taxon>Pseudomonadati</taxon>
        <taxon>Pseudomonadota</taxon>
        <taxon>Betaproteobacteria</taxon>
        <taxon>Burkholderiales</taxon>
        <taxon>Sutterellaceae</taxon>
        <taxon>Parasutterella</taxon>
    </lineage>
</organism>
<gene>
    <name evidence="4" type="ORF">GMD42_11090</name>
</gene>
<reference evidence="4 5" key="1">
    <citation type="journal article" date="2019" name="Nat. Med.">
        <title>A library of human gut bacterial isolates paired with longitudinal multiomics data enables mechanistic microbiome research.</title>
        <authorList>
            <person name="Poyet M."/>
            <person name="Groussin M."/>
            <person name="Gibbons S.M."/>
            <person name="Avila-Pacheco J."/>
            <person name="Jiang X."/>
            <person name="Kearney S.M."/>
            <person name="Perrotta A.R."/>
            <person name="Berdy B."/>
            <person name="Zhao S."/>
            <person name="Lieberman T.D."/>
            <person name="Swanson P.K."/>
            <person name="Smith M."/>
            <person name="Roesemann S."/>
            <person name="Alexander J.E."/>
            <person name="Rich S.A."/>
            <person name="Livny J."/>
            <person name="Vlamakis H."/>
            <person name="Clish C."/>
            <person name="Bullock K."/>
            <person name="Deik A."/>
            <person name="Scott J."/>
            <person name="Pierce K.A."/>
            <person name="Xavier R.J."/>
            <person name="Alm E.J."/>
        </authorList>
    </citation>
    <scope>NUCLEOTIDE SEQUENCE [LARGE SCALE GENOMIC DNA]</scope>
    <source>
        <strain evidence="4 5">BIOML-A2</strain>
    </source>
</reference>
<dbReference type="SUPFAM" id="SSF52172">
    <property type="entry name" value="CheY-like"/>
    <property type="match status" value="1"/>
</dbReference>
<dbReference type="PANTHER" id="PTHR44688">
    <property type="entry name" value="DNA-BINDING TRANSCRIPTIONAL ACTIVATOR DEVR_DOSR"/>
    <property type="match status" value="1"/>
</dbReference>
<keyword evidence="3" id="KW-0804">Transcription</keyword>
<dbReference type="PROSITE" id="PS50110">
    <property type="entry name" value="RESPONSE_REGULATORY"/>
    <property type="match status" value="1"/>
</dbReference>